<dbReference type="Proteomes" id="UP001651158">
    <property type="component" value="Unassembled WGS sequence"/>
</dbReference>
<proteinExistence type="predicted"/>
<dbReference type="EMBL" id="JAKROA010000001">
    <property type="protein sequence ID" value="KAL5112741.1"/>
    <property type="molecule type" value="Genomic_DNA"/>
</dbReference>
<gene>
    <name evidence="1" type="ORF">TcWFU_008494</name>
</gene>
<evidence type="ECO:0000313" key="1">
    <source>
        <dbReference type="EMBL" id="KAL5112741.1"/>
    </source>
</evidence>
<evidence type="ECO:0000313" key="2">
    <source>
        <dbReference type="Proteomes" id="UP001651158"/>
    </source>
</evidence>
<accession>A0ABR4QSJ6</accession>
<keyword evidence="2" id="KW-1185">Reference proteome</keyword>
<organism evidence="1 2">
    <name type="scientific">Taenia crassiceps</name>
    <dbReference type="NCBI Taxonomy" id="6207"/>
    <lineage>
        <taxon>Eukaryota</taxon>
        <taxon>Metazoa</taxon>
        <taxon>Spiralia</taxon>
        <taxon>Lophotrochozoa</taxon>
        <taxon>Platyhelminthes</taxon>
        <taxon>Cestoda</taxon>
        <taxon>Eucestoda</taxon>
        <taxon>Cyclophyllidea</taxon>
        <taxon>Taeniidae</taxon>
        <taxon>Taenia</taxon>
    </lineage>
</organism>
<sequence length="131" mass="14705">MTARARVDFLSTRCALLDSTSHHAPTSSPYVLLFAAIVDTATHSSSVVLRRPLSSAPRLLCPRSPYSCPLIRYYHHTHVRSCPPPSSPIHMRVQKTRDDHISPLLSRSFLLLSLLFRQVLATKMPTSPLFE</sequence>
<name>A0ABR4QSJ6_9CEST</name>
<protein>
    <submittedName>
        <fullName evidence="1">Uncharacterized protein</fullName>
    </submittedName>
</protein>
<comment type="caution">
    <text evidence="1">The sequence shown here is derived from an EMBL/GenBank/DDBJ whole genome shotgun (WGS) entry which is preliminary data.</text>
</comment>
<reference evidence="1 2" key="1">
    <citation type="journal article" date="2022" name="Front. Cell. Infect. Microbiol.">
        <title>The Genomes of Two Strains of Taenia crassiceps the Animal Model for the Study of Human Cysticercosis.</title>
        <authorList>
            <person name="Bobes R.J."/>
            <person name="Estrada K."/>
            <person name="Rios-Valencia D.G."/>
            <person name="Calderon-Gallegos A."/>
            <person name="de la Torre P."/>
            <person name="Carrero J.C."/>
            <person name="Sanchez-Flores A."/>
            <person name="Laclette J.P."/>
        </authorList>
    </citation>
    <scope>NUCLEOTIDE SEQUENCE [LARGE SCALE GENOMIC DNA]</scope>
    <source>
        <strain evidence="1">WFUcys</strain>
    </source>
</reference>